<keyword evidence="2" id="KW-1185">Reference proteome</keyword>
<name>A0ABV9K5N0_9PORP</name>
<dbReference type="EMBL" id="JBHSGO010000019">
    <property type="protein sequence ID" value="MFC4665237.1"/>
    <property type="molecule type" value="Genomic_DNA"/>
</dbReference>
<evidence type="ECO:0000313" key="2">
    <source>
        <dbReference type="Proteomes" id="UP001596020"/>
    </source>
</evidence>
<dbReference type="RefSeq" id="WP_380077194.1">
    <property type="nucleotide sequence ID" value="NZ_JBHSGO010000019.1"/>
</dbReference>
<reference evidence="2" key="1">
    <citation type="journal article" date="2019" name="Int. J. Syst. Evol. Microbiol.">
        <title>The Global Catalogue of Microorganisms (GCM) 10K type strain sequencing project: providing services to taxonomists for standard genome sequencing and annotation.</title>
        <authorList>
            <consortium name="The Broad Institute Genomics Platform"/>
            <consortium name="The Broad Institute Genome Sequencing Center for Infectious Disease"/>
            <person name="Wu L."/>
            <person name="Ma J."/>
        </authorList>
    </citation>
    <scope>NUCLEOTIDE SEQUENCE [LARGE SCALE GENOMIC DNA]</scope>
    <source>
        <strain evidence="2">CGMCC 4.7357</strain>
    </source>
</reference>
<comment type="caution">
    <text evidence="1">The sequence shown here is derived from an EMBL/GenBank/DDBJ whole genome shotgun (WGS) entry which is preliminary data.</text>
</comment>
<proteinExistence type="predicted"/>
<sequence>MKRIEPSESHIRYASNYIYCKGRYCPRPLLLPKTMKLEQFDRECEATIYLSGVMVVTEEDNHNLPSPLNPSENNIISIEEMQALLLSISKPNIYITNLSL</sequence>
<evidence type="ECO:0000313" key="1">
    <source>
        <dbReference type="EMBL" id="MFC4665237.1"/>
    </source>
</evidence>
<dbReference type="Proteomes" id="UP001596020">
    <property type="component" value="Unassembled WGS sequence"/>
</dbReference>
<accession>A0ABV9K5N0</accession>
<organism evidence="1 2">
    <name type="scientific">Falsiporphyromonas endometrii</name>
    <dbReference type="NCBI Taxonomy" id="1387297"/>
    <lineage>
        <taxon>Bacteria</taxon>
        <taxon>Pseudomonadati</taxon>
        <taxon>Bacteroidota</taxon>
        <taxon>Bacteroidia</taxon>
        <taxon>Bacteroidales</taxon>
        <taxon>Porphyromonadaceae</taxon>
        <taxon>Falsiporphyromonas</taxon>
    </lineage>
</organism>
<gene>
    <name evidence="1" type="ORF">ACFO3G_01145</name>
</gene>
<protein>
    <submittedName>
        <fullName evidence="1">Uncharacterized protein</fullName>
    </submittedName>
</protein>